<proteinExistence type="predicted"/>
<dbReference type="Proteomes" id="UP000550895">
    <property type="component" value="Unassembled WGS sequence"/>
</dbReference>
<gene>
    <name evidence="2" type="ORF">HNR26_003847</name>
</gene>
<keyword evidence="1" id="KW-1133">Transmembrane helix</keyword>
<organism evidence="2 3">
    <name type="scientific">Rhizobium rosettiformans</name>
    <dbReference type="NCBI Taxonomy" id="1368430"/>
    <lineage>
        <taxon>Bacteria</taxon>
        <taxon>Pseudomonadati</taxon>
        <taxon>Pseudomonadota</taxon>
        <taxon>Alphaproteobacteria</taxon>
        <taxon>Hyphomicrobiales</taxon>
        <taxon>Rhizobiaceae</taxon>
        <taxon>Rhizobium/Agrobacterium group</taxon>
        <taxon>Rhizobium</taxon>
    </lineage>
</organism>
<evidence type="ECO:0000256" key="1">
    <source>
        <dbReference type="SAM" id="Phobius"/>
    </source>
</evidence>
<dbReference type="EMBL" id="JACHGA010000011">
    <property type="protein sequence ID" value="MBB5277758.1"/>
    <property type="molecule type" value="Genomic_DNA"/>
</dbReference>
<keyword evidence="1" id="KW-0472">Membrane</keyword>
<keyword evidence="1" id="KW-0812">Transmembrane</keyword>
<protein>
    <submittedName>
        <fullName evidence="2">Uncharacterized protein</fullName>
    </submittedName>
</protein>
<evidence type="ECO:0000313" key="3">
    <source>
        <dbReference type="Proteomes" id="UP000550895"/>
    </source>
</evidence>
<sequence length="70" mass="7917">MIMKIWGRVVTAWIVLSLLLAIPSIPYITEILVGSLIVGFLTLVASIYLFFNHVNVRTRNARSETHHRPG</sequence>
<keyword evidence="3" id="KW-1185">Reference proteome</keyword>
<evidence type="ECO:0000313" key="2">
    <source>
        <dbReference type="EMBL" id="MBB5277758.1"/>
    </source>
</evidence>
<accession>A0A7W8HTE5</accession>
<comment type="caution">
    <text evidence="2">The sequence shown here is derived from an EMBL/GenBank/DDBJ whole genome shotgun (WGS) entry which is preliminary data.</text>
</comment>
<feature type="transmembrane region" description="Helical" evidence="1">
    <location>
        <begin position="31"/>
        <end position="51"/>
    </location>
</feature>
<dbReference type="AlphaFoldDB" id="A0A7W8HTE5"/>
<name>A0A7W8HTE5_9HYPH</name>
<reference evidence="2 3" key="1">
    <citation type="submission" date="2020-08" db="EMBL/GenBank/DDBJ databases">
        <title>Genomic Encyclopedia of Type Strains, Phase IV (KMG-IV): sequencing the most valuable type-strain genomes for metagenomic binning, comparative biology and taxonomic classification.</title>
        <authorList>
            <person name="Goeker M."/>
        </authorList>
    </citation>
    <scope>NUCLEOTIDE SEQUENCE [LARGE SCALE GENOMIC DNA]</scope>
    <source>
        <strain evidence="2 3">DSM 26376</strain>
    </source>
</reference>